<keyword evidence="1" id="KW-0472">Membrane</keyword>
<keyword evidence="3" id="KW-1185">Reference proteome</keyword>
<reference evidence="2 3" key="1">
    <citation type="submission" date="2019-12" db="EMBL/GenBank/DDBJ databases">
        <title>Genome sequencing and assembly of endphytes of Porphyra tenera.</title>
        <authorList>
            <person name="Park J.M."/>
            <person name="Shin R."/>
            <person name="Jo S.H."/>
        </authorList>
    </citation>
    <scope>NUCLEOTIDE SEQUENCE [LARGE SCALE GENOMIC DNA]</scope>
    <source>
        <strain evidence="2 3">GPM3</strain>
    </source>
</reference>
<evidence type="ECO:0000313" key="3">
    <source>
        <dbReference type="Proteomes" id="UP000509761"/>
    </source>
</evidence>
<evidence type="ECO:0000313" key="2">
    <source>
        <dbReference type="EMBL" id="QKS23287.1"/>
    </source>
</evidence>
<dbReference type="RefSeq" id="WP_258955957.1">
    <property type="nucleotide sequence ID" value="NZ_CP054580.1"/>
</dbReference>
<accession>A0AAP9NJY4</accession>
<dbReference type="EMBL" id="CP054580">
    <property type="protein sequence ID" value="QKS23287.1"/>
    <property type="molecule type" value="Genomic_DNA"/>
</dbReference>
<proteinExistence type="predicted"/>
<protein>
    <submittedName>
        <fullName evidence="2">Uncharacterized protein</fullName>
    </submittedName>
</protein>
<organism evidence="2 3">
    <name type="scientific">Vreelandella titanicae</name>
    <dbReference type="NCBI Taxonomy" id="664683"/>
    <lineage>
        <taxon>Bacteria</taxon>
        <taxon>Pseudomonadati</taxon>
        <taxon>Pseudomonadota</taxon>
        <taxon>Gammaproteobacteria</taxon>
        <taxon>Oceanospirillales</taxon>
        <taxon>Halomonadaceae</taxon>
        <taxon>Vreelandella</taxon>
    </lineage>
</organism>
<keyword evidence="1" id="KW-0812">Transmembrane</keyword>
<gene>
    <name evidence="2" type="ORF">FX987_01040</name>
</gene>
<dbReference type="AlphaFoldDB" id="A0AAP9NJY4"/>
<evidence type="ECO:0000256" key="1">
    <source>
        <dbReference type="SAM" id="Phobius"/>
    </source>
</evidence>
<sequence length="41" mass="4726">MTRNNLLKAMVATLLFSCLMLAWWGWQHMDAALLLMGTRLC</sequence>
<keyword evidence="1" id="KW-1133">Transmembrane helix</keyword>
<name>A0AAP9NJY4_9GAMM</name>
<feature type="transmembrane region" description="Helical" evidence="1">
    <location>
        <begin position="7"/>
        <end position="26"/>
    </location>
</feature>
<dbReference type="Proteomes" id="UP000509761">
    <property type="component" value="Chromosome"/>
</dbReference>